<gene>
    <name evidence="1" type="ORF">PS645_00211</name>
</gene>
<proteinExistence type="predicted"/>
<dbReference type="Proteomes" id="UP000325607">
    <property type="component" value="Unassembled WGS sequence"/>
</dbReference>
<dbReference type="AlphaFoldDB" id="A0A5E6P9H3"/>
<organism evidence="1 2">
    <name type="scientific">Pseudomonas fluorescens</name>
    <dbReference type="NCBI Taxonomy" id="294"/>
    <lineage>
        <taxon>Bacteria</taxon>
        <taxon>Pseudomonadati</taxon>
        <taxon>Pseudomonadota</taxon>
        <taxon>Gammaproteobacteria</taxon>
        <taxon>Pseudomonadales</taxon>
        <taxon>Pseudomonadaceae</taxon>
        <taxon>Pseudomonas</taxon>
    </lineage>
</organism>
<name>A0A5E6P9H3_PSEFL</name>
<reference evidence="1 2" key="1">
    <citation type="submission" date="2019-09" db="EMBL/GenBank/DDBJ databases">
        <authorList>
            <person name="Chandra G."/>
            <person name="Truman W A."/>
        </authorList>
    </citation>
    <scope>NUCLEOTIDE SEQUENCE [LARGE SCALE GENOMIC DNA]</scope>
    <source>
        <strain evidence="1">PS645</strain>
    </source>
</reference>
<evidence type="ECO:0000313" key="2">
    <source>
        <dbReference type="Proteomes" id="UP000325607"/>
    </source>
</evidence>
<accession>A0A5E6P9H3</accession>
<protein>
    <submittedName>
        <fullName evidence="1">Uncharacterized protein</fullName>
    </submittedName>
</protein>
<evidence type="ECO:0000313" key="1">
    <source>
        <dbReference type="EMBL" id="VVM39769.1"/>
    </source>
</evidence>
<sequence>MNKCKKTVKQVINMVSLYNRHLTLFVMANEEIIAYFGQLFRFEFKHCTEGVFASRSVQNYRNRSLFISISKRFQSFECIP</sequence>
<dbReference type="EMBL" id="CABVGX010000001">
    <property type="protein sequence ID" value="VVM39769.1"/>
    <property type="molecule type" value="Genomic_DNA"/>
</dbReference>